<dbReference type="PANTHER" id="PTHR11008:SF25">
    <property type="entry name" value="IP09473P-RELATED"/>
    <property type="match status" value="1"/>
</dbReference>
<evidence type="ECO:0000256" key="1">
    <source>
        <dbReference type="ARBA" id="ARBA00022729"/>
    </source>
</evidence>
<dbReference type="PANTHER" id="PTHR11008">
    <property type="entry name" value="PROTEIN TAKEOUT-LIKE PROTEIN"/>
    <property type="match status" value="1"/>
</dbReference>
<protein>
    <submittedName>
        <fullName evidence="5">Blast:Protein takeout</fullName>
    </submittedName>
</protein>
<dbReference type="Pfam" id="PF06585">
    <property type="entry name" value="JHBP"/>
    <property type="match status" value="1"/>
</dbReference>
<dbReference type="STRING" id="7266.A0A3B0K3K5"/>
<evidence type="ECO:0000313" key="5">
    <source>
        <dbReference type="EMBL" id="SPP80559.1"/>
    </source>
</evidence>
<dbReference type="OrthoDB" id="8175281at2759"/>
<name>A0A3B0K3K5_DROGU</name>
<organism evidence="5 6">
    <name type="scientific">Drosophila guanche</name>
    <name type="common">Fruit fly</name>
    <dbReference type="NCBI Taxonomy" id="7266"/>
    <lineage>
        <taxon>Eukaryota</taxon>
        <taxon>Metazoa</taxon>
        <taxon>Ecdysozoa</taxon>
        <taxon>Arthropoda</taxon>
        <taxon>Hexapoda</taxon>
        <taxon>Insecta</taxon>
        <taxon>Pterygota</taxon>
        <taxon>Neoptera</taxon>
        <taxon>Endopterygota</taxon>
        <taxon>Diptera</taxon>
        <taxon>Brachycera</taxon>
        <taxon>Muscomorpha</taxon>
        <taxon>Ephydroidea</taxon>
        <taxon>Drosophilidae</taxon>
        <taxon>Drosophila</taxon>
        <taxon>Sophophora</taxon>
    </lineage>
</organism>
<comment type="similarity">
    <text evidence="3">Belongs to the TO family.</text>
</comment>
<feature type="chain" id="PRO_5017277121" evidence="4">
    <location>
        <begin position="22"/>
        <end position="258"/>
    </location>
</feature>
<keyword evidence="2" id="KW-0090">Biological rhythms</keyword>
<dbReference type="OMA" id="NGHGKGY"/>
<dbReference type="Proteomes" id="UP000268350">
    <property type="component" value="Unassembled WGS sequence"/>
</dbReference>
<dbReference type="FunFam" id="3.15.10.30:FF:000001">
    <property type="entry name" value="Takeout-like protein 1"/>
    <property type="match status" value="1"/>
</dbReference>
<dbReference type="InterPro" id="IPR038606">
    <property type="entry name" value="To_sf"/>
</dbReference>
<gene>
    <name evidence="5" type="ORF">DGUA_6G005454</name>
</gene>
<dbReference type="InterPro" id="IPR010562">
    <property type="entry name" value="Haemolymph_juvenile_hormone-bd"/>
</dbReference>
<feature type="signal peptide" evidence="4">
    <location>
        <begin position="1"/>
        <end position="21"/>
    </location>
</feature>
<evidence type="ECO:0000256" key="4">
    <source>
        <dbReference type="SAM" id="SignalP"/>
    </source>
</evidence>
<reference evidence="6" key="1">
    <citation type="submission" date="2018-01" db="EMBL/GenBank/DDBJ databases">
        <authorList>
            <person name="Alioto T."/>
            <person name="Alioto T."/>
        </authorList>
    </citation>
    <scope>NUCLEOTIDE SEQUENCE [LARGE SCALE GENOMIC DNA]</scope>
</reference>
<dbReference type="Gene3D" id="3.15.10.30">
    <property type="entry name" value="Haemolymph juvenile hormone binding protein"/>
    <property type="match status" value="1"/>
</dbReference>
<dbReference type="EMBL" id="OUUW01000005">
    <property type="protein sequence ID" value="SPP80559.1"/>
    <property type="molecule type" value="Genomic_DNA"/>
</dbReference>
<proteinExistence type="inferred from homology"/>
<evidence type="ECO:0000256" key="2">
    <source>
        <dbReference type="ARBA" id="ARBA00023108"/>
    </source>
</evidence>
<evidence type="ECO:0000313" key="6">
    <source>
        <dbReference type="Proteomes" id="UP000268350"/>
    </source>
</evidence>
<evidence type="ECO:0000256" key="3">
    <source>
        <dbReference type="ARBA" id="ARBA00060902"/>
    </source>
</evidence>
<keyword evidence="6" id="KW-1185">Reference proteome</keyword>
<dbReference type="GO" id="GO:0007623">
    <property type="term" value="P:circadian rhythm"/>
    <property type="evidence" value="ECO:0007669"/>
    <property type="project" value="UniProtKB-ARBA"/>
</dbReference>
<sequence length="258" mass="29165">MLQKIAKFLIILVVLTANAEGSKYLAQKPDFLTPCVVGDPSLNTCLAKNLQILFHQWKDGIPGYNALGSLDPLYIKRVKFSQDASQAIAINADLQNVYVTGGSQAVVKEANYDPEHYVIKALIYVPKLRFQFDYKLKGHVVALNLNGHGSGYFEAEKALLYMEMAGRPRVTPEGGFAEVDRVKISFREIKQFHIQLDNLFGGNKPLEDSAHTLFNENWREFYEVLRPAAEQTVQGVLLDRMKKTFAYVPASYFIKDFH</sequence>
<accession>A0A3B0K3K5</accession>
<dbReference type="AlphaFoldDB" id="A0A3B0K3K5"/>
<dbReference type="GO" id="GO:0005615">
    <property type="term" value="C:extracellular space"/>
    <property type="evidence" value="ECO:0007669"/>
    <property type="project" value="TreeGrafter"/>
</dbReference>
<dbReference type="SMART" id="SM00700">
    <property type="entry name" value="JHBP"/>
    <property type="match status" value="1"/>
</dbReference>
<keyword evidence="1 4" id="KW-0732">Signal</keyword>